<feature type="transmembrane region" description="Helical" evidence="1">
    <location>
        <begin position="12"/>
        <end position="37"/>
    </location>
</feature>
<keyword evidence="4" id="KW-1185">Reference proteome</keyword>
<dbReference type="EMBL" id="JBFXLS010000010">
    <property type="protein sequence ID" value="KAL2831175.1"/>
    <property type="molecule type" value="Genomic_DNA"/>
</dbReference>
<dbReference type="InterPro" id="IPR056121">
    <property type="entry name" value="DUF7704"/>
</dbReference>
<proteinExistence type="predicted"/>
<accession>A0ABR4ITT1</accession>
<protein>
    <recommendedName>
        <fullName evidence="2">DUF7704 domain-containing protein</fullName>
    </recommendedName>
</protein>
<evidence type="ECO:0000313" key="4">
    <source>
        <dbReference type="Proteomes" id="UP001610335"/>
    </source>
</evidence>
<feature type="transmembrane region" description="Helical" evidence="1">
    <location>
        <begin position="57"/>
        <end position="78"/>
    </location>
</feature>
<feature type="domain" description="DUF7704" evidence="2">
    <location>
        <begin position="4"/>
        <end position="147"/>
    </location>
</feature>
<gene>
    <name evidence="3" type="ORF">BDW59DRAFT_158121</name>
</gene>
<dbReference type="Proteomes" id="UP001610335">
    <property type="component" value="Unassembled WGS sequence"/>
</dbReference>
<evidence type="ECO:0000259" key="2">
    <source>
        <dbReference type="Pfam" id="PF24803"/>
    </source>
</evidence>
<dbReference type="Pfam" id="PF24803">
    <property type="entry name" value="DUF7704"/>
    <property type="match status" value="1"/>
</dbReference>
<evidence type="ECO:0000313" key="3">
    <source>
        <dbReference type="EMBL" id="KAL2831175.1"/>
    </source>
</evidence>
<organism evidence="3 4">
    <name type="scientific">Aspergillus cavernicola</name>
    <dbReference type="NCBI Taxonomy" id="176166"/>
    <lineage>
        <taxon>Eukaryota</taxon>
        <taxon>Fungi</taxon>
        <taxon>Dikarya</taxon>
        <taxon>Ascomycota</taxon>
        <taxon>Pezizomycotina</taxon>
        <taxon>Eurotiomycetes</taxon>
        <taxon>Eurotiomycetidae</taxon>
        <taxon>Eurotiales</taxon>
        <taxon>Aspergillaceae</taxon>
        <taxon>Aspergillus</taxon>
        <taxon>Aspergillus subgen. Nidulantes</taxon>
    </lineage>
</organism>
<reference evidence="3 4" key="1">
    <citation type="submission" date="2024-07" db="EMBL/GenBank/DDBJ databases">
        <title>Section-level genome sequencing and comparative genomics of Aspergillus sections Usti and Cavernicolus.</title>
        <authorList>
            <consortium name="Lawrence Berkeley National Laboratory"/>
            <person name="Nybo J.L."/>
            <person name="Vesth T.C."/>
            <person name="Theobald S."/>
            <person name="Frisvad J.C."/>
            <person name="Larsen T.O."/>
            <person name="Kjaerboelling I."/>
            <person name="Rothschild-Mancinelli K."/>
            <person name="Lyhne E.K."/>
            <person name="Kogle M.E."/>
            <person name="Barry K."/>
            <person name="Clum A."/>
            <person name="Na H."/>
            <person name="Ledsgaard L."/>
            <person name="Lin J."/>
            <person name="Lipzen A."/>
            <person name="Kuo A."/>
            <person name="Riley R."/>
            <person name="Mondo S."/>
            <person name="LaButti K."/>
            <person name="Haridas S."/>
            <person name="Pangalinan J."/>
            <person name="Salamov A.A."/>
            <person name="Simmons B.A."/>
            <person name="Magnuson J.K."/>
            <person name="Chen J."/>
            <person name="Drula E."/>
            <person name="Henrissat B."/>
            <person name="Wiebenga A."/>
            <person name="Lubbers R.J."/>
            <person name="Gomes A.C."/>
            <person name="Makela M.R."/>
            <person name="Stajich J."/>
            <person name="Grigoriev I.V."/>
            <person name="Mortensen U.H."/>
            <person name="De vries R.P."/>
            <person name="Baker S.E."/>
            <person name="Andersen M.R."/>
        </authorList>
    </citation>
    <scope>NUCLEOTIDE SEQUENCE [LARGE SCALE GENOMIC DNA]</scope>
    <source>
        <strain evidence="3 4">CBS 600.67</strain>
    </source>
</reference>
<name>A0ABR4ITT1_9EURO</name>
<comment type="caution">
    <text evidence="3">The sequence shown here is derived from an EMBL/GenBank/DDBJ whole genome shotgun (WGS) entry which is preliminary data.</text>
</comment>
<evidence type="ECO:0000256" key="1">
    <source>
        <dbReference type="SAM" id="Phobius"/>
    </source>
</evidence>
<dbReference type="PANTHER" id="PTHR37019:SF2">
    <property type="entry name" value="EXPERA DOMAIN-CONTAINING PROTEIN"/>
    <property type="match status" value="1"/>
</dbReference>
<sequence>MPTTIFPAWPHIVFAIIEPLSLIGGWLCPIVDLHGFITDQIPSPASNSEVEIHATSFALAYQLANLYGLLAILGAGVVYTTSESKVLRNYLVALAIADAGHVYVTYLAMGRGLFFDVRGWNVLTWGNVGATAFLFVNRVLYFLGVFGYAQDVLGKEVKEKRG</sequence>
<dbReference type="PANTHER" id="PTHR37019">
    <property type="entry name" value="CHROMOSOME 1, WHOLE GENOME SHOTGUN SEQUENCE"/>
    <property type="match status" value="1"/>
</dbReference>
<keyword evidence="1" id="KW-0812">Transmembrane</keyword>
<feature type="transmembrane region" description="Helical" evidence="1">
    <location>
        <begin position="90"/>
        <end position="109"/>
    </location>
</feature>
<keyword evidence="1" id="KW-1133">Transmembrane helix</keyword>
<keyword evidence="1" id="KW-0472">Membrane</keyword>
<feature type="transmembrane region" description="Helical" evidence="1">
    <location>
        <begin position="129"/>
        <end position="149"/>
    </location>
</feature>